<evidence type="ECO:0000256" key="2">
    <source>
        <dbReference type="SAM" id="MobiDB-lite"/>
    </source>
</evidence>
<dbReference type="InterPro" id="IPR046529">
    <property type="entry name" value="DUF6594"/>
</dbReference>
<dbReference type="PANTHER" id="PTHR34502">
    <property type="entry name" value="DUF6594 DOMAIN-CONTAINING PROTEIN-RELATED"/>
    <property type="match status" value="1"/>
</dbReference>
<dbReference type="Pfam" id="PF20237">
    <property type="entry name" value="DUF6594"/>
    <property type="match status" value="1"/>
</dbReference>
<evidence type="ECO:0000256" key="3">
    <source>
        <dbReference type="SAM" id="Phobius"/>
    </source>
</evidence>
<keyword evidence="3" id="KW-1133">Transmembrane helix</keyword>
<organism evidence="5 6">
    <name type="scientific">Rasamsonia emersonii (strain ATCC 16479 / CBS 393.64 / IMI 116815)</name>
    <dbReference type="NCBI Taxonomy" id="1408163"/>
    <lineage>
        <taxon>Eukaryota</taxon>
        <taxon>Fungi</taxon>
        <taxon>Dikarya</taxon>
        <taxon>Ascomycota</taxon>
        <taxon>Pezizomycotina</taxon>
        <taxon>Eurotiomycetes</taxon>
        <taxon>Eurotiomycetidae</taxon>
        <taxon>Eurotiales</taxon>
        <taxon>Trichocomaceae</taxon>
        <taxon>Rasamsonia</taxon>
    </lineage>
</organism>
<feature type="region of interest" description="Disordered" evidence="2">
    <location>
        <begin position="1"/>
        <end position="198"/>
    </location>
</feature>
<dbReference type="STRING" id="1408163.A0A0F4YSU2"/>
<evidence type="ECO:0000256" key="1">
    <source>
        <dbReference type="SAM" id="Coils"/>
    </source>
</evidence>
<dbReference type="Proteomes" id="UP000053958">
    <property type="component" value="Unassembled WGS sequence"/>
</dbReference>
<keyword evidence="6" id="KW-1185">Reference proteome</keyword>
<dbReference type="EMBL" id="LASV01000191">
    <property type="protein sequence ID" value="KKA21304.1"/>
    <property type="molecule type" value="Genomic_DNA"/>
</dbReference>
<dbReference type="RefSeq" id="XP_013327916.1">
    <property type="nucleotide sequence ID" value="XM_013472462.1"/>
</dbReference>
<keyword evidence="3" id="KW-0472">Membrane</keyword>
<evidence type="ECO:0000313" key="6">
    <source>
        <dbReference type="Proteomes" id="UP000053958"/>
    </source>
</evidence>
<feature type="coiled-coil region" evidence="1">
    <location>
        <begin position="315"/>
        <end position="345"/>
    </location>
</feature>
<protein>
    <recommendedName>
        <fullName evidence="4">DUF6594 domain-containing protein</fullName>
    </recommendedName>
</protein>
<reference evidence="5 6" key="1">
    <citation type="submission" date="2015-04" db="EMBL/GenBank/DDBJ databases">
        <authorList>
            <person name="Heijne W.H."/>
            <person name="Fedorova N.D."/>
            <person name="Nierman W.C."/>
            <person name="Vollebregt A.W."/>
            <person name="Zhao Z."/>
            <person name="Wu L."/>
            <person name="Kumar M."/>
            <person name="Stam H."/>
            <person name="van den Berg M.A."/>
            <person name="Pel H.J."/>
        </authorList>
    </citation>
    <scope>NUCLEOTIDE SEQUENCE [LARGE SCALE GENOMIC DNA]</scope>
    <source>
        <strain evidence="5 6">CBS 393.64</strain>
    </source>
</reference>
<keyword evidence="3" id="KW-0812">Transmembrane</keyword>
<dbReference type="PANTHER" id="PTHR34502:SF6">
    <property type="entry name" value="DUF6594 DOMAIN-CONTAINING PROTEIN"/>
    <property type="match status" value="1"/>
</dbReference>
<feature type="compositionally biased region" description="Low complexity" evidence="2">
    <location>
        <begin position="102"/>
        <end position="114"/>
    </location>
</feature>
<feature type="compositionally biased region" description="Polar residues" evidence="2">
    <location>
        <begin position="148"/>
        <end position="179"/>
    </location>
</feature>
<feature type="domain" description="DUF6594" evidence="4">
    <location>
        <begin position="283"/>
        <end position="447"/>
    </location>
</feature>
<accession>A0A0F4YSU2</accession>
<comment type="caution">
    <text evidence="5">The sequence shown here is derived from an EMBL/GenBank/DDBJ whole genome shotgun (WGS) entry which is preliminary data.</text>
</comment>
<evidence type="ECO:0000259" key="4">
    <source>
        <dbReference type="Pfam" id="PF20237"/>
    </source>
</evidence>
<sequence>MPTVGRNRRSKADKAKRGSTTSNASRPASVLTAASESAKSTTRGQSSSHVRNEAAHKDATPKDAERKSTSSNKPTTEVPQKDVPSKPNVFDFLDDNEETDSDSSQGSSGSTSSSKENDNGRIPAMESPTRRAGLGSVTGDRHSCLPSDLNSEPGSSFRTSSPDQTFSVASKDSTSTDFESATLPDASPETRHLRLAHSHIAHSKLHVAGGYETESLAGGPEPPPDHNFDYSAPETYYIPSRANPLLRDQPSSEVPTEDSESLRPSGKRKTKKAAMSPGPSFGYACLASKLDSSVKDDHKLPPLYRRFEAVNHRVLLYLQDEIAQMEEELQRLDEYEEKHRIALAQRDGTKPAPASRRMDAEAQAYSSFHSRRMALLEKLTYKTHQYNDALCSFSKVLQTLPQASDRDVEFYRAWMQKHSPIAKPEARFLDHNRDLISLSPNSATRHDNSLLYFIIGVLSAALLLPLLAY</sequence>
<feature type="transmembrane region" description="Helical" evidence="3">
    <location>
        <begin position="450"/>
        <end position="468"/>
    </location>
</feature>
<gene>
    <name evidence="5" type="ORF">T310_4680</name>
</gene>
<feature type="region of interest" description="Disordered" evidence="2">
    <location>
        <begin position="212"/>
        <end position="276"/>
    </location>
</feature>
<proteinExistence type="predicted"/>
<keyword evidence="1" id="KW-0175">Coiled coil</keyword>
<feature type="compositionally biased region" description="Polar residues" evidence="2">
    <location>
        <begin position="69"/>
        <end position="78"/>
    </location>
</feature>
<name>A0A0F4YSU2_RASE3</name>
<evidence type="ECO:0000313" key="5">
    <source>
        <dbReference type="EMBL" id="KKA21304.1"/>
    </source>
</evidence>
<feature type="compositionally biased region" description="Acidic residues" evidence="2">
    <location>
        <begin position="92"/>
        <end position="101"/>
    </location>
</feature>
<dbReference type="AlphaFoldDB" id="A0A0F4YSU2"/>
<feature type="compositionally biased region" description="Polar residues" evidence="2">
    <location>
        <begin position="18"/>
        <end position="49"/>
    </location>
</feature>
<feature type="compositionally biased region" description="Basic and acidic residues" evidence="2">
    <location>
        <begin position="50"/>
        <end position="68"/>
    </location>
</feature>
<dbReference type="GeneID" id="25317027"/>
<dbReference type="OrthoDB" id="5416037at2759"/>